<evidence type="ECO:0008006" key="3">
    <source>
        <dbReference type="Google" id="ProtNLM"/>
    </source>
</evidence>
<organism evidence="1 2">
    <name type="scientific">Pseudochelatococcus contaminans</name>
    <dbReference type="NCBI Taxonomy" id="1538103"/>
    <lineage>
        <taxon>Bacteria</taxon>
        <taxon>Pseudomonadati</taxon>
        <taxon>Pseudomonadota</taxon>
        <taxon>Alphaproteobacteria</taxon>
        <taxon>Hyphomicrobiales</taxon>
        <taxon>Chelatococcaceae</taxon>
        <taxon>Pseudochelatococcus</taxon>
    </lineage>
</organism>
<evidence type="ECO:0000313" key="1">
    <source>
        <dbReference type="EMBL" id="MBB3808760.1"/>
    </source>
</evidence>
<accession>A0A7W6EFH8</accession>
<dbReference type="EMBL" id="JACICC010000002">
    <property type="protein sequence ID" value="MBB3808760.1"/>
    <property type="molecule type" value="Genomic_DNA"/>
</dbReference>
<evidence type="ECO:0000313" key="2">
    <source>
        <dbReference type="Proteomes" id="UP000537592"/>
    </source>
</evidence>
<reference evidence="1 2" key="1">
    <citation type="submission" date="2020-08" db="EMBL/GenBank/DDBJ databases">
        <title>Genomic Encyclopedia of Type Strains, Phase IV (KMG-IV): sequencing the most valuable type-strain genomes for metagenomic binning, comparative biology and taxonomic classification.</title>
        <authorList>
            <person name="Goeker M."/>
        </authorList>
    </citation>
    <scope>NUCLEOTIDE SEQUENCE [LARGE SCALE GENOMIC DNA]</scope>
    <source>
        <strain evidence="1 2">DSM 28760</strain>
    </source>
</reference>
<name>A0A7W6EFH8_9HYPH</name>
<dbReference type="RefSeq" id="WP_183750805.1">
    <property type="nucleotide sequence ID" value="NZ_JACICC010000002.1"/>
</dbReference>
<dbReference type="InterPro" id="IPR020049">
    <property type="entry name" value="Major_capsid-like"/>
</dbReference>
<comment type="caution">
    <text evidence="1">The sequence shown here is derived from an EMBL/GenBank/DDBJ whole genome shotgun (WGS) entry which is preliminary data.</text>
</comment>
<dbReference type="Proteomes" id="UP000537592">
    <property type="component" value="Unassembled WGS sequence"/>
</dbReference>
<dbReference type="PIRSF" id="PIRSF029202">
    <property type="entry name" value="UCP029202"/>
    <property type="match status" value="1"/>
</dbReference>
<gene>
    <name evidence="1" type="ORF">FHS81_000830</name>
</gene>
<sequence length="351" mass="37984">MTFNSRDLAGTTALVKSPAILRPSLYTRDAFTTFDQATYDSAGAFLIGELERLDPVVHEPLIATTWERDIDLRTDVQIGDTSTSYTLSTFASNGGVVPDGIAWAGAETTTLPRIQLDISKISAPLTLWASEVAYTVPELESARLTGRPIDVQMLAGLNRKHQMDLDQVAYVGSSDIGATGLLNSTHVTNSSNVANGAAGTATWKTKTADEIRKDVNELLISVWAASGYTSPPTKLLVAPEPFGYISTTIASSAANTTILAFLKENNILTAERGIPLEINSVKWLDKALLPGASTDRMVAYSQRPEFVRFPIVPLQPVAPQYQGIWVKVPYYGRIGQVEVVYPETVGYRSGV</sequence>
<proteinExistence type="predicted"/>
<keyword evidence="2" id="KW-1185">Reference proteome</keyword>
<dbReference type="AlphaFoldDB" id="A0A7W6EFH8"/>
<dbReference type="Pfam" id="PF09950">
    <property type="entry name" value="Major_capside"/>
    <property type="match status" value="1"/>
</dbReference>
<protein>
    <recommendedName>
        <fullName evidence="3">DUF2184 domain-containing protein</fullName>
    </recommendedName>
</protein>